<dbReference type="PANTHER" id="PTHR42734:SF17">
    <property type="entry name" value="METAL TRANSPORT SYSTEM ATP-BINDING PROTEIN TM_0124-RELATED"/>
    <property type="match status" value="1"/>
</dbReference>
<reference evidence="7" key="1">
    <citation type="submission" date="2016-04" db="EMBL/GenBank/DDBJ databases">
        <authorList>
            <person name="Evans L.H."/>
            <person name="Alamgir A."/>
            <person name="Owens N."/>
            <person name="Weber N.D."/>
            <person name="Virtaneva K."/>
            <person name="Barbian K."/>
            <person name="Babar A."/>
            <person name="Rosenke K."/>
        </authorList>
    </citation>
    <scope>NUCLEOTIDE SEQUENCE</scope>
    <source>
        <strain evidence="7">86</strain>
    </source>
</reference>
<feature type="region of interest" description="Disordered" evidence="5">
    <location>
        <begin position="1"/>
        <end position="24"/>
    </location>
</feature>
<dbReference type="SMART" id="SM00382">
    <property type="entry name" value="AAA"/>
    <property type="match status" value="1"/>
</dbReference>
<protein>
    <submittedName>
        <fullName evidence="7">ATPase component of zinc ABC transporter</fullName>
        <ecNumber evidence="7">3.6.3.28</ecNumber>
    </submittedName>
</protein>
<dbReference type="GO" id="GO:0016887">
    <property type="term" value="F:ATP hydrolysis activity"/>
    <property type="evidence" value="ECO:0007669"/>
    <property type="project" value="InterPro"/>
</dbReference>
<name>A0A212IW97_9DELT</name>
<dbReference type="PROSITE" id="PS00211">
    <property type="entry name" value="ABC_TRANSPORTER_1"/>
    <property type="match status" value="1"/>
</dbReference>
<keyword evidence="2" id="KW-0813">Transport</keyword>
<keyword evidence="4" id="KW-0067">ATP-binding</keyword>
<dbReference type="InterPro" id="IPR027417">
    <property type="entry name" value="P-loop_NTPase"/>
</dbReference>
<evidence type="ECO:0000259" key="6">
    <source>
        <dbReference type="PROSITE" id="PS50893"/>
    </source>
</evidence>
<gene>
    <name evidence="7" type="ORF">KL86DPRO_10202</name>
</gene>
<accession>A0A212IW97</accession>
<dbReference type="InterPro" id="IPR003439">
    <property type="entry name" value="ABC_transporter-like_ATP-bd"/>
</dbReference>
<dbReference type="SUPFAM" id="SSF52540">
    <property type="entry name" value="P-loop containing nucleoside triphosphate hydrolases"/>
    <property type="match status" value="1"/>
</dbReference>
<organism evidence="7">
    <name type="scientific">uncultured delta proteobacterium</name>
    <dbReference type="NCBI Taxonomy" id="34034"/>
    <lineage>
        <taxon>Bacteria</taxon>
        <taxon>Deltaproteobacteria</taxon>
        <taxon>environmental samples</taxon>
    </lineage>
</organism>
<evidence type="ECO:0000256" key="2">
    <source>
        <dbReference type="ARBA" id="ARBA00022448"/>
    </source>
</evidence>
<evidence type="ECO:0000256" key="1">
    <source>
        <dbReference type="ARBA" id="ARBA00005417"/>
    </source>
</evidence>
<keyword evidence="7" id="KW-0378">Hydrolase</keyword>
<dbReference type="Pfam" id="PF00005">
    <property type="entry name" value="ABC_tran"/>
    <property type="match status" value="1"/>
</dbReference>
<evidence type="ECO:0000313" key="7">
    <source>
        <dbReference type="EMBL" id="SBV91501.1"/>
    </source>
</evidence>
<dbReference type="AlphaFoldDB" id="A0A212IW97"/>
<dbReference type="EC" id="3.6.3.28" evidence="7"/>
<evidence type="ECO:0000256" key="3">
    <source>
        <dbReference type="ARBA" id="ARBA00022741"/>
    </source>
</evidence>
<sequence length="300" mass="31780">MNAPISAPLNVRTNPPDARAPEPAPAVSLEGVSFSREGELVLDNVTLRVAHGDFLAILGPNGGGKTTLLRIILGLLKPDTGTVRVFGKAPEDARAGIGYVPQFSTIRQSFPATVLDMTLMGGAGIAVEGPWGRRTLWARTKEAREKAMEILDRIGIADLAGNAVHALSGGQRQRLLLARALMGRNGNDPFLLLLDEPTASIDPEGKGCFLEFCDRLRHDVTMVMVSHELGMASPFFSGVALVNKTLTLVPGNCPDTETMRTVIGVHAPDCPLSHMVRHSSGCGCALPGGPEKPKGPEKTA</sequence>
<dbReference type="PANTHER" id="PTHR42734">
    <property type="entry name" value="METAL TRANSPORT SYSTEM ATP-BINDING PROTEIN TM_0124-RELATED"/>
    <property type="match status" value="1"/>
</dbReference>
<dbReference type="InterPro" id="IPR003593">
    <property type="entry name" value="AAA+_ATPase"/>
</dbReference>
<comment type="similarity">
    <text evidence="1">Belongs to the ABC transporter superfamily.</text>
</comment>
<keyword evidence="3" id="KW-0547">Nucleotide-binding</keyword>
<dbReference type="InterPro" id="IPR050153">
    <property type="entry name" value="Metal_Ion_Import_ABC"/>
</dbReference>
<dbReference type="InterPro" id="IPR017871">
    <property type="entry name" value="ABC_transporter-like_CS"/>
</dbReference>
<dbReference type="CDD" id="cd03235">
    <property type="entry name" value="ABC_Metallic_Cations"/>
    <property type="match status" value="1"/>
</dbReference>
<feature type="domain" description="ABC transporter" evidence="6">
    <location>
        <begin position="27"/>
        <end position="275"/>
    </location>
</feature>
<evidence type="ECO:0000256" key="5">
    <source>
        <dbReference type="SAM" id="MobiDB-lite"/>
    </source>
</evidence>
<evidence type="ECO:0000256" key="4">
    <source>
        <dbReference type="ARBA" id="ARBA00022840"/>
    </source>
</evidence>
<proteinExistence type="inferred from homology"/>
<dbReference type="EMBL" id="FLUQ01000001">
    <property type="protein sequence ID" value="SBV91501.1"/>
    <property type="molecule type" value="Genomic_DNA"/>
</dbReference>
<dbReference type="PROSITE" id="PS50893">
    <property type="entry name" value="ABC_TRANSPORTER_2"/>
    <property type="match status" value="1"/>
</dbReference>
<dbReference type="Gene3D" id="3.40.50.300">
    <property type="entry name" value="P-loop containing nucleotide triphosphate hydrolases"/>
    <property type="match status" value="1"/>
</dbReference>
<dbReference type="GO" id="GO:0005524">
    <property type="term" value="F:ATP binding"/>
    <property type="evidence" value="ECO:0007669"/>
    <property type="project" value="UniProtKB-KW"/>
</dbReference>